<gene>
    <name evidence="1" type="ORF">L1987_66266</name>
</gene>
<proteinExistence type="predicted"/>
<dbReference type="Proteomes" id="UP001056120">
    <property type="component" value="Linkage Group LG22"/>
</dbReference>
<reference evidence="1 2" key="2">
    <citation type="journal article" date="2022" name="Mol. Ecol. Resour.">
        <title>The genomes of chicory, endive, great burdock and yacon provide insights into Asteraceae paleo-polyploidization history and plant inulin production.</title>
        <authorList>
            <person name="Fan W."/>
            <person name="Wang S."/>
            <person name="Wang H."/>
            <person name="Wang A."/>
            <person name="Jiang F."/>
            <person name="Liu H."/>
            <person name="Zhao H."/>
            <person name="Xu D."/>
            <person name="Zhang Y."/>
        </authorList>
    </citation>
    <scope>NUCLEOTIDE SEQUENCE [LARGE SCALE GENOMIC DNA]</scope>
    <source>
        <strain evidence="2">cv. Yunnan</strain>
        <tissue evidence="1">Leaves</tissue>
    </source>
</reference>
<reference evidence="2" key="1">
    <citation type="journal article" date="2022" name="Mol. Ecol. Resour.">
        <title>The genomes of chicory, endive, great burdock and yacon provide insights into Asteraceae palaeo-polyploidization history and plant inulin production.</title>
        <authorList>
            <person name="Fan W."/>
            <person name="Wang S."/>
            <person name="Wang H."/>
            <person name="Wang A."/>
            <person name="Jiang F."/>
            <person name="Liu H."/>
            <person name="Zhao H."/>
            <person name="Xu D."/>
            <person name="Zhang Y."/>
        </authorList>
    </citation>
    <scope>NUCLEOTIDE SEQUENCE [LARGE SCALE GENOMIC DNA]</scope>
    <source>
        <strain evidence="2">cv. Yunnan</strain>
    </source>
</reference>
<organism evidence="1 2">
    <name type="scientific">Smallanthus sonchifolius</name>
    <dbReference type="NCBI Taxonomy" id="185202"/>
    <lineage>
        <taxon>Eukaryota</taxon>
        <taxon>Viridiplantae</taxon>
        <taxon>Streptophyta</taxon>
        <taxon>Embryophyta</taxon>
        <taxon>Tracheophyta</taxon>
        <taxon>Spermatophyta</taxon>
        <taxon>Magnoliopsida</taxon>
        <taxon>eudicotyledons</taxon>
        <taxon>Gunneridae</taxon>
        <taxon>Pentapetalae</taxon>
        <taxon>asterids</taxon>
        <taxon>campanulids</taxon>
        <taxon>Asterales</taxon>
        <taxon>Asteraceae</taxon>
        <taxon>Asteroideae</taxon>
        <taxon>Heliantheae alliance</taxon>
        <taxon>Millerieae</taxon>
        <taxon>Smallanthus</taxon>
    </lineage>
</organism>
<name>A0ACB9BWM8_9ASTR</name>
<protein>
    <submittedName>
        <fullName evidence="1">Uncharacterized protein</fullName>
    </submittedName>
</protein>
<evidence type="ECO:0000313" key="2">
    <source>
        <dbReference type="Proteomes" id="UP001056120"/>
    </source>
</evidence>
<dbReference type="EMBL" id="CM042039">
    <property type="protein sequence ID" value="KAI3726469.1"/>
    <property type="molecule type" value="Genomic_DNA"/>
</dbReference>
<evidence type="ECO:0000313" key="1">
    <source>
        <dbReference type="EMBL" id="KAI3726469.1"/>
    </source>
</evidence>
<accession>A0ACB9BWM8</accession>
<comment type="caution">
    <text evidence="1">The sequence shown here is derived from an EMBL/GenBank/DDBJ whole genome shotgun (WGS) entry which is preliminary data.</text>
</comment>
<keyword evidence="2" id="KW-1185">Reference proteome</keyword>
<sequence length="126" mass="14014">MQGKTVTVMEDGMAFADLHGKEVVVRLVDFEALQNINKTLDDMGVGECKIGGLFGKILKRAQLQITDDDLSYEYVGVLVGDGRRVEEEVTVLWQKKKFKVWVLEDAGVWVPDFLCRDSDNSDGGSS</sequence>